<gene>
    <name evidence="2" type="ORF">SYV04_14925</name>
</gene>
<keyword evidence="1" id="KW-0812">Transmembrane</keyword>
<reference evidence="2 3" key="1">
    <citation type="submission" date="2023-12" db="EMBL/GenBank/DDBJ databases">
        <title>the genome sequence of Hyalangium sp. s54d21.</title>
        <authorList>
            <person name="Zhang X."/>
        </authorList>
    </citation>
    <scope>NUCLEOTIDE SEQUENCE [LARGE SCALE GENOMIC DNA]</scope>
    <source>
        <strain evidence="3">s54d21</strain>
    </source>
</reference>
<evidence type="ECO:0000313" key="3">
    <source>
        <dbReference type="Proteomes" id="UP001291309"/>
    </source>
</evidence>
<name>A0ABU5H2K6_9BACT</name>
<accession>A0ABU5H2K6</accession>
<keyword evidence="3" id="KW-1185">Reference proteome</keyword>
<protein>
    <submittedName>
        <fullName evidence="2">Uncharacterized protein</fullName>
    </submittedName>
</protein>
<keyword evidence="1" id="KW-1133">Transmembrane helix</keyword>
<organism evidence="2 3">
    <name type="scientific">Hyalangium rubrum</name>
    <dbReference type="NCBI Taxonomy" id="3103134"/>
    <lineage>
        <taxon>Bacteria</taxon>
        <taxon>Pseudomonadati</taxon>
        <taxon>Myxococcota</taxon>
        <taxon>Myxococcia</taxon>
        <taxon>Myxococcales</taxon>
        <taxon>Cystobacterineae</taxon>
        <taxon>Archangiaceae</taxon>
        <taxon>Hyalangium</taxon>
    </lineage>
</organism>
<proteinExistence type="predicted"/>
<feature type="transmembrane region" description="Helical" evidence="1">
    <location>
        <begin position="53"/>
        <end position="75"/>
    </location>
</feature>
<dbReference type="RefSeq" id="WP_321546419.1">
    <property type="nucleotide sequence ID" value="NZ_JAXIVS010000004.1"/>
</dbReference>
<evidence type="ECO:0000256" key="1">
    <source>
        <dbReference type="SAM" id="Phobius"/>
    </source>
</evidence>
<comment type="caution">
    <text evidence="2">The sequence shown here is derived from an EMBL/GenBank/DDBJ whole genome shotgun (WGS) entry which is preliminary data.</text>
</comment>
<sequence length="125" mass="13315">MARSQPPPEASSTRRDAALWVGVLAPPLAWLFLLQVSYSVVTTDCRQAQPLLMHGLTLGALLLVGVGALAAWRSWKALRAEPASLESEGPGRARFMALLGLVESALFALVIVSNSISTFLLSPCD</sequence>
<evidence type="ECO:0000313" key="2">
    <source>
        <dbReference type="EMBL" id="MDY7227705.1"/>
    </source>
</evidence>
<feature type="transmembrane region" description="Helical" evidence="1">
    <location>
        <begin position="95"/>
        <end position="121"/>
    </location>
</feature>
<dbReference type="EMBL" id="JAXIVS010000004">
    <property type="protein sequence ID" value="MDY7227705.1"/>
    <property type="molecule type" value="Genomic_DNA"/>
</dbReference>
<keyword evidence="1" id="KW-0472">Membrane</keyword>
<feature type="transmembrane region" description="Helical" evidence="1">
    <location>
        <begin position="17"/>
        <end position="41"/>
    </location>
</feature>
<dbReference type="Proteomes" id="UP001291309">
    <property type="component" value="Unassembled WGS sequence"/>
</dbReference>